<evidence type="ECO:0000256" key="4">
    <source>
        <dbReference type="ARBA" id="ARBA00022840"/>
    </source>
</evidence>
<feature type="transmembrane region" description="Helical" evidence="8">
    <location>
        <begin position="272"/>
        <end position="299"/>
    </location>
</feature>
<comment type="caution">
    <text evidence="11">The sequence shown here is derived from an EMBL/GenBank/DDBJ whole genome shotgun (WGS) entry which is preliminary data.</text>
</comment>
<feature type="transmembrane region" description="Helical" evidence="8">
    <location>
        <begin position="49"/>
        <end position="73"/>
    </location>
</feature>
<evidence type="ECO:0000259" key="10">
    <source>
        <dbReference type="PROSITE" id="PS50929"/>
    </source>
</evidence>
<dbReference type="RefSeq" id="WP_344021012.1">
    <property type="nucleotide sequence ID" value="NZ_BAAAJK010000007.1"/>
</dbReference>
<keyword evidence="3" id="KW-0547">Nucleotide-binding</keyword>
<keyword evidence="12" id="KW-1185">Reference proteome</keyword>
<feature type="domain" description="ABC transporter" evidence="9">
    <location>
        <begin position="362"/>
        <end position="597"/>
    </location>
</feature>
<comment type="subcellular location">
    <subcellularLocation>
        <location evidence="1">Cell membrane</location>
        <topology evidence="1">Multi-pass membrane protein</topology>
    </subcellularLocation>
</comment>
<name>A0ABN1XPF3_9PSEU</name>
<dbReference type="CDD" id="cd07346">
    <property type="entry name" value="ABC_6TM_exporters"/>
    <property type="match status" value="1"/>
</dbReference>
<dbReference type="PANTHER" id="PTHR24221">
    <property type="entry name" value="ATP-BINDING CASSETTE SUB-FAMILY B"/>
    <property type="match status" value="1"/>
</dbReference>
<dbReference type="Gene3D" id="1.20.1560.10">
    <property type="entry name" value="ABC transporter type 1, transmembrane domain"/>
    <property type="match status" value="1"/>
</dbReference>
<dbReference type="PROSITE" id="PS50893">
    <property type="entry name" value="ABC_TRANSPORTER_2"/>
    <property type="match status" value="1"/>
</dbReference>
<evidence type="ECO:0000256" key="7">
    <source>
        <dbReference type="SAM" id="MobiDB-lite"/>
    </source>
</evidence>
<reference evidence="11 12" key="1">
    <citation type="journal article" date="2019" name="Int. J. Syst. Evol. Microbiol.">
        <title>The Global Catalogue of Microorganisms (GCM) 10K type strain sequencing project: providing services to taxonomists for standard genome sequencing and annotation.</title>
        <authorList>
            <consortium name="The Broad Institute Genomics Platform"/>
            <consortium name="The Broad Institute Genome Sequencing Center for Infectious Disease"/>
            <person name="Wu L."/>
            <person name="Ma J."/>
        </authorList>
    </citation>
    <scope>NUCLEOTIDE SEQUENCE [LARGE SCALE GENOMIC DNA]</scope>
    <source>
        <strain evidence="11 12">JCM 11896</strain>
    </source>
</reference>
<keyword evidence="6 8" id="KW-0472">Membrane</keyword>
<dbReference type="InterPro" id="IPR027417">
    <property type="entry name" value="P-loop_NTPase"/>
</dbReference>
<dbReference type="PROSITE" id="PS50929">
    <property type="entry name" value="ABC_TM1F"/>
    <property type="match status" value="1"/>
</dbReference>
<dbReference type="PANTHER" id="PTHR24221:SF654">
    <property type="entry name" value="ATP-BINDING CASSETTE SUB-FAMILY B MEMBER 6"/>
    <property type="match status" value="1"/>
</dbReference>
<dbReference type="Pfam" id="PF00005">
    <property type="entry name" value="ABC_tran"/>
    <property type="match status" value="1"/>
</dbReference>
<accession>A0ABN1XPF3</accession>
<evidence type="ECO:0000256" key="8">
    <source>
        <dbReference type="SAM" id="Phobius"/>
    </source>
</evidence>
<dbReference type="InterPro" id="IPR017871">
    <property type="entry name" value="ABC_transporter-like_CS"/>
</dbReference>
<dbReference type="InterPro" id="IPR003593">
    <property type="entry name" value="AAA+_ATPase"/>
</dbReference>
<feature type="transmembrane region" description="Helical" evidence="8">
    <location>
        <begin position="85"/>
        <end position="111"/>
    </location>
</feature>
<evidence type="ECO:0000256" key="5">
    <source>
        <dbReference type="ARBA" id="ARBA00022989"/>
    </source>
</evidence>
<evidence type="ECO:0000256" key="1">
    <source>
        <dbReference type="ARBA" id="ARBA00004651"/>
    </source>
</evidence>
<dbReference type="InterPro" id="IPR003439">
    <property type="entry name" value="ABC_transporter-like_ATP-bd"/>
</dbReference>
<dbReference type="PROSITE" id="PS00211">
    <property type="entry name" value="ABC_TRANSPORTER_1"/>
    <property type="match status" value="1"/>
</dbReference>
<feature type="transmembrane region" description="Helical" evidence="8">
    <location>
        <begin position="163"/>
        <end position="181"/>
    </location>
</feature>
<evidence type="ECO:0000313" key="12">
    <source>
        <dbReference type="Proteomes" id="UP001501414"/>
    </source>
</evidence>
<keyword evidence="2 8" id="KW-0812">Transmembrane</keyword>
<keyword evidence="5 8" id="KW-1133">Transmembrane helix</keyword>
<dbReference type="SUPFAM" id="SSF90123">
    <property type="entry name" value="ABC transporter transmembrane region"/>
    <property type="match status" value="1"/>
</dbReference>
<proteinExistence type="predicted"/>
<feature type="transmembrane region" description="Helical" evidence="8">
    <location>
        <begin position="305"/>
        <end position="324"/>
    </location>
</feature>
<feature type="transmembrane region" description="Helical" evidence="8">
    <location>
        <begin position="187"/>
        <end position="205"/>
    </location>
</feature>
<evidence type="ECO:0000256" key="2">
    <source>
        <dbReference type="ARBA" id="ARBA00022692"/>
    </source>
</evidence>
<organism evidence="11 12">
    <name type="scientific">Pseudonocardia kongjuensis</name>
    <dbReference type="NCBI Taxonomy" id="102227"/>
    <lineage>
        <taxon>Bacteria</taxon>
        <taxon>Bacillati</taxon>
        <taxon>Actinomycetota</taxon>
        <taxon>Actinomycetes</taxon>
        <taxon>Pseudonocardiales</taxon>
        <taxon>Pseudonocardiaceae</taxon>
        <taxon>Pseudonocardia</taxon>
    </lineage>
</organism>
<dbReference type="Gene3D" id="3.40.50.300">
    <property type="entry name" value="P-loop containing nucleotide triphosphate hydrolases"/>
    <property type="match status" value="1"/>
</dbReference>
<gene>
    <name evidence="11" type="ORF">GCM10009613_21360</name>
</gene>
<dbReference type="InterPro" id="IPR039421">
    <property type="entry name" value="Type_1_exporter"/>
</dbReference>
<dbReference type="InterPro" id="IPR011527">
    <property type="entry name" value="ABC1_TM_dom"/>
</dbReference>
<sequence>MTTTIDEQQVPAGPAVEPAPDPRARARAESAALADLLRPVRGTIRVAQVLAAIGSAAALVPFVALAGLAAAFLEPGPPDDGAVLGAVWLIVGGLGARGVITGLALALTHFADVRLQALLRRRMAAHLGRVPLGWFSERSSGMVRKAAQDDVHDLHQVVAHHPVEWVGAWVLPIAGIGYLAWLDWRLALLALVTLPWYAAAYAWMMRGYTEKVEQMNAGNERISSAVVEFVSGIAVVKTFGQARRAHRGYAEAARDFGRFYSEWVRPMLRIEVIATMAISAPVVLLVACAGTAWFVGAGWITPVEAMTGILVSLVVPTTITALGFGASNRRTAAAAALRLHELLATPVLPEPDEPREPAGHRIELAGVRFSYGGGDGAEVLRGIDLDCPEGTVTALVGPSGAGKTTLATLVARFHDVTGGALRIGGVDVREIDPAVLYRHVGFVLQDVQLLHGTIAGNVRLGRPDATDDELHDACRAARIHDRILALPRGYDSVVGEDALLSGGEAQRVSIARALLADTPVLVLDEATAFADPESEAEIQDALSGLAAGRTVLVVAHRLSTITGADRIAVVDDGRIVESGTHDELLAASGRYAAMWAAHRSGEDDAR</sequence>
<evidence type="ECO:0000256" key="6">
    <source>
        <dbReference type="ARBA" id="ARBA00023136"/>
    </source>
</evidence>
<dbReference type="SUPFAM" id="SSF52540">
    <property type="entry name" value="P-loop containing nucleoside triphosphate hydrolases"/>
    <property type="match status" value="1"/>
</dbReference>
<dbReference type="Proteomes" id="UP001501414">
    <property type="component" value="Unassembled WGS sequence"/>
</dbReference>
<evidence type="ECO:0000256" key="3">
    <source>
        <dbReference type="ARBA" id="ARBA00022741"/>
    </source>
</evidence>
<feature type="domain" description="ABC transmembrane type-1" evidence="10">
    <location>
        <begin position="49"/>
        <end position="331"/>
    </location>
</feature>
<protein>
    <submittedName>
        <fullName evidence="11">ABC transporter ATP-binding protein</fullName>
    </submittedName>
</protein>
<evidence type="ECO:0000313" key="11">
    <source>
        <dbReference type="EMBL" id="GAA1386800.1"/>
    </source>
</evidence>
<keyword evidence="4 11" id="KW-0067">ATP-binding</keyword>
<evidence type="ECO:0000259" key="9">
    <source>
        <dbReference type="PROSITE" id="PS50893"/>
    </source>
</evidence>
<dbReference type="Pfam" id="PF00664">
    <property type="entry name" value="ABC_membrane"/>
    <property type="match status" value="1"/>
</dbReference>
<feature type="region of interest" description="Disordered" evidence="7">
    <location>
        <begin position="1"/>
        <end position="24"/>
    </location>
</feature>
<dbReference type="InterPro" id="IPR036640">
    <property type="entry name" value="ABC1_TM_sf"/>
</dbReference>
<dbReference type="EMBL" id="BAAAJK010000007">
    <property type="protein sequence ID" value="GAA1386800.1"/>
    <property type="molecule type" value="Genomic_DNA"/>
</dbReference>
<dbReference type="SMART" id="SM00382">
    <property type="entry name" value="AAA"/>
    <property type="match status" value="1"/>
</dbReference>
<dbReference type="GO" id="GO:0005524">
    <property type="term" value="F:ATP binding"/>
    <property type="evidence" value="ECO:0007669"/>
    <property type="project" value="UniProtKB-KW"/>
</dbReference>